<reference evidence="2 3" key="1">
    <citation type="journal article" date="2017" name="Int. J. Syst. Evol. Microbiol.">
        <title>Arachidicoccus ginsenosidivorans sp. nov., with ginsenoside-converting activity isolated from ginseng cultivating soil.</title>
        <authorList>
            <person name="Siddiqi M.Z."/>
            <person name="Aslam Z."/>
            <person name="Im W.T."/>
        </authorList>
    </citation>
    <scope>NUCLEOTIDE SEQUENCE [LARGE SCALE GENOMIC DNA]</scope>
    <source>
        <strain evidence="2 3">Gsoil 809</strain>
    </source>
</reference>
<organism evidence="2 3">
    <name type="scientific">Arachidicoccus ginsenosidivorans</name>
    <dbReference type="NCBI Taxonomy" id="496057"/>
    <lineage>
        <taxon>Bacteria</taxon>
        <taxon>Pseudomonadati</taxon>
        <taxon>Bacteroidota</taxon>
        <taxon>Chitinophagia</taxon>
        <taxon>Chitinophagales</taxon>
        <taxon>Chitinophagaceae</taxon>
        <taxon>Arachidicoccus</taxon>
    </lineage>
</organism>
<feature type="transmembrane region" description="Helical" evidence="1">
    <location>
        <begin position="51"/>
        <end position="69"/>
    </location>
</feature>
<evidence type="ECO:0000313" key="3">
    <source>
        <dbReference type="Proteomes" id="UP000321291"/>
    </source>
</evidence>
<proteinExistence type="predicted"/>
<accession>A0A5B8VPB3</accession>
<keyword evidence="1" id="KW-0472">Membrane</keyword>
<dbReference type="AlphaFoldDB" id="A0A5B8VPB3"/>
<dbReference type="EMBL" id="CP042434">
    <property type="protein sequence ID" value="QEC73467.1"/>
    <property type="molecule type" value="Genomic_DNA"/>
</dbReference>
<protein>
    <submittedName>
        <fullName evidence="2">Uncharacterized protein</fullName>
    </submittedName>
</protein>
<dbReference type="OrthoDB" id="886459at2"/>
<gene>
    <name evidence="2" type="ORF">FSB73_19210</name>
</gene>
<keyword evidence="1" id="KW-0812">Transmembrane</keyword>
<name>A0A5B8VPB3_9BACT</name>
<dbReference type="InterPro" id="IPR046615">
    <property type="entry name" value="DUF6728"/>
</dbReference>
<keyword evidence="3" id="KW-1185">Reference proteome</keyword>
<dbReference type="Proteomes" id="UP000321291">
    <property type="component" value="Chromosome"/>
</dbReference>
<evidence type="ECO:0000256" key="1">
    <source>
        <dbReference type="SAM" id="Phobius"/>
    </source>
</evidence>
<dbReference type="Pfam" id="PF20498">
    <property type="entry name" value="DUF6728"/>
    <property type="match status" value="1"/>
</dbReference>
<dbReference type="RefSeq" id="WP_146785907.1">
    <property type="nucleotide sequence ID" value="NZ_CP042434.1"/>
</dbReference>
<sequence length="70" mass="8487">MARLILPINVNDRKVMGKFLKQIAEYLYIKRDKNKPKPSMYLRMMHGMNRISIVVFLLALLFLLFRWIFK</sequence>
<evidence type="ECO:0000313" key="2">
    <source>
        <dbReference type="EMBL" id="QEC73467.1"/>
    </source>
</evidence>
<dbReference type="KEGG" id="agi:FSB73_19210"/>
<keyword evidence="1" id="KW-1133">Transmembrane helix</keyword>